<comment type="caution">
    <text evidence="1">The sequence shown here is derived from an EMBL/GenBank/DDBJ whole genome shotgun (WGS) entry which is preliminary data.</text>
</comment>
<dbReference type="Proteomes" id="UP001419910">
    <property type="component" value="Unassembled WGS sequence"/>
</dbReference>
<organism evidence="1 2">
    <name type="scientific">Sphingomonas oligophenolica</name>
    <dbReference type="NCBI Taxonomy" id="301154"/>
    <lineage>
        <taxon>Bacteria</taxon>
        <taxon>Pseudomonadati</taxon>
        <taxon>Pseudomonadota</taxon>
        <taxon>Alphaproteobacteria</taxon>
        <taxon>Sphingomonadales</taxon>
        <taxon>Sphingomonadaceae</taxon>
        <taxon>Sphingomonas</taxon>
    </lineage>
</organism>
<accession>A0ABU9YB29</accession>
<keyword evidence="2" id="KW-1185">Reference proteome</keyword>
<dbReference type="RefSeq" id="WP_343892333.1">
    <property type="nucleotide sequence ID" value="NZ_BAAAEH010000057.1"/>
</dbReference>
<gene>
    <name evidence="1" type="ORF">ABC974_25550</name>
</gene>
<protein>
    <recommendedName>
        <fullName evidence="3">Pirin C-terminal domain-containing protein</fullName>
    </recommendedName>
</protein>
<proteinExistence type="predicted"/>
<sequence length="261" mass="27927">MVAVGSRSLAEATRSFLEIPGFSYFKSQWMATSEDPALSPTVFLIEQLENTVLAAHFHLQNQFQLFVEGTGKIGSHDIVPLTVHYAGAFTGYGPLVAGSEGLKYFTLRPVFERGGIPVKGAKGKMRKGPKRGAEVGPVRVPTIEDLAGQRDIVHDDLIPIASDGLAVVLSTCPPNATLEEIDGGASQGRFLFVAQGSLIHAGQELRQWESLYLTDDEDYPVLKSGAGGAAVLSLFVPPKHPRYLDPEPDGTATANDAKIAV</sequence>
<evidence type="ECO:0000313" key="1">
    <source>
        <dbReference type="EMBL" id="MEN2793015.1"/>
    </source>
</evidence>
<name>A0ABU9YB29_9SPHN</name>
<evidence type="ECO:0008006" key="3">
    <source>
        <dbReference type="Google" id="ProtNLM"/>
    </source>
</evidence>
<dbReference type="EMBL" id="JBDIME010000037">
    <property type="protein sequence ID" value="MEN2793015.1"/>
    <property type="molecule type" value="Genomic_DNA"/>
</dbReference>
<reference evidence="1 2" key="1">
    <citation type="submission" date="2024-05" db="EMBL/GenBank/DDBJ databases">
        <authorList>
            <person name="Liu Q."/>
            <person name="Xin Y.-H."/>
        </authorList>
    </citation>
    <scope>NUCLEOTIDE SEQUENCE [LARGE SCALE GENOMIC DNA]</scope>
    <source>
        <strain evidence="1 2">CGMCC 1.10181</strain>
    </source>
</reference>
<evidence type="ECO:0000313" key="2">
    <source>
        <dbReference type="Proteomes" id="UP001419910"/>
    </source>
</evidence>